<evidence type="ECO:0008006" key="13">
    <source>
        <dbReference type="Google" id="ProtNLM"/>
    </source>
</evidence>
<keyword evidence="9" id="KW-0472">Membrane</keyword>
<evidence type="ECO:0000256" key="1">
    <source>
        <dbReference type="ARBA" id="ARBA00004323"/>
    </source>
</evidence>
<evidence type="ECO:0000256" key="5">
    <source>
        <dbReference type="ARBA" id="ARBA00022692"/>
    </source>
</evidence>
<keyword evidence="6" id="KW-0735">Signal-anchor</keyword>
<keyword evidence="12" id="KW-1185">Reference proteome</keyword>
<comment type="subcellular location">
    <subcellularLocation>
        <location evidence="1">Golgi apparatus membrane</location>
        <topology evidence="1">Single-pass type II membrane protein</topology>
    </subcellularLocation>
</comment>
<proteinExistence type="inferred from homology"/>
<dbReference type="PANTHER" id="PTHR11214">
    <property type="entry name" value="BETA-1,3-N-ACETYLGLUCOSAMINYLTRANSFERASE"/>
    <property type="match status" value="1"/>
</dbReference>
<dbReference type="PANTHER" id="PTHR11214:SF379">
    <property type="entry name" value="HEXOSYLTRANSFERASE-RELATED"/>
    <property type="match status" value="1"/>
</dbReference>
<keyword evidence="10" id="KW-0325">Glycoprotein</keyword>
<dbReference type="EMBL" id="JBEHCU010009826">
    <property type="protein sequence ID" value="KAL1379185.1"/>
    <property type="molecule type" value="Genomic_DNA"/>
</dbReference>
<dbReference type="Proteomes" id="UP001562425">
    <property type="component" value="Unassembled WGS sequence"/>
</dbReference>
<dbReference type="Gene3D" id="3.90.550.50">
    <property type="match status" value="1"/>
</dbReference>
<evidence type="ECO:0000313" key="11">
    <source>
        <dbReference type="EMBL" id="KAL1379185.1"/>
    </source>
</evidence>
<dbReference type="GO" id="GO:0000139">
    <property type="term" value="C:Golgi membrane"/>
    <property type="evidence" value="ECO:0007669"/>
    <property type="project" value="UniProtKB-SubCell"/>
</dbReference>
<evidence type="ECO:0000256" key="9">
    <source>
        <dbReference type="ARBA" id="ARBA00023136"/>
    </source>
</evidence>
<keyword evidence="5" id="KW-0812">Transmembrane</keyword>
<evidence type="ECO:0000256" key="3">
    <source>
        <dbReference type="ARBA" id="ARBA00022676"/>
    </source>
</evidence>
<keyword evidence="7" id="KW-1133">Transmembrane helix</keyword>
<dbReference type="AlphaFoldDB" id="A0ABD1CSH0"/>
<evidence type="ECO:0000256" key="7">
    <source>
        <dbReference type="ARBA" id="ARBA00022989"/>
    </source>
</evidence>
<comment type="similarity">
    <text evidence="2">Belongs to the glycosyltransferase 31 family.</text>
</comment>
<organism evidence="11 12">
    <name type="scientific">Culex pipiens pipiens</name>
    <name type="common">Northern house mosquito</name>
    <dbReference type="NCBI Taxonomy" id="38569"/>
    <lineage>
        <taxon>Eukaryota</taxon>
        <taxon>Metazoa</taxon>
        <taxon>Ecdysozoa</taxon>
        <taxon>Arthropoda</taxon>
        <taxon>Hexapoda</taxon>
        <taxon>Insecta</taxon>
        <taxon>Pterygota</taxon>
        <taxon>Neoptera</taxon>
        <taxon>Endopterygota</taxon>
        <taxon>Diptera</taxon>
        <taxon>Nematocera</taxon>
        <taxon>Culicoidea</taxon>
        <taxon>Culicidae</taxon>
        <taxon>Culicinae</taxon>
        <taxon>Culicini</taxon>
        <taxon>Culex</taxon>
        <taxon>Culex</taxon>
    </lineage>
</organism>
<evidence type="ECO:0000256" key="4">
    <source>
        <dbReference type="ARBA" id="ARBA00022679"/>
    </source>
</evidence>
<dbReference type="FunFam" id="3.90.550.50:FF:000001">
    <property type="entry name" value="Hexosyltransferase"/>
    <property type="match status" value="1"/>
</dbReference>
<keyword evidence="3" id="KW-0328">Glycosyltransferase</keyword>
<accession>A0ABD1CSH0</accession>
<keyword evidence="4" id="KW-0808">Transferase</keyword>
<evidence type="ECO:0000313" key="12">
    <source>
        <dbReference type="Proteomes" id="UP001562425"/>
    </source>
</evidence>
<evidence type="ECO:0000256" key="2">
    <source>
        <dbReference type="ARBA" id="ARBA00008661"/>
    </source>
</evidence>
<evidence type="ECO:0000256" key="10">
    <source>
        <dbReference type="ARBA" id="ARBA00023180"/>
    </source>
</evidence>
<name>A0ABD1CSH0_CULPP</name>
<reference evidence="11 12" key="1">
    <citation type="submission" date="2024-05" db="EMBL/GenBank/DDBJ databases">
        <title>Culex pipiens pipiens assembly and annotation.</title>
        <authorList>
            <person name="Alout H."/>
            <person name="Durand T."/>
        </authorList>
    </citation>
    <scope>NUCLEOTIDE SEQUENCE [LARGE SCALE GENOMIC DNA]</scope>
    <source>
        <strain evidence="11">HA-2024</strain>
        <tissue evidence="11">Whole body</tissue>
    </source>
</reference>
<dbReference type="InterPro" id="IPR002659">
    <property type="entry name" value="Glyco_trans_31"/>
</dbReference>
<dbReference type="Pfam" id="PF01762">
    <property type="entry name" value="Galactosyl_T"/>
    <property type="match status" value="1"/>
</dbReference>
<protein>
    <recommendedName>
        <fullName evidence="13">Hexosyltransferase</fullName>
    </recommendedName>
</protein>
<gene>
    <name evidence="11" type="ORF">pipiens_015083</name>
</gene>
<dbReference type="GO" id="GO:0016757">
    <property type="term" value="F:glycosyltransferase activity"/>
    <property type="evidence" value="ECO:0007669"/>
    <property type="project" value="UniProtKB-KW"/>
</dbReference>
<keyword evidence="8" id="KW-0333">Golgi apparatus</keyword>
<evidence type="ECO:0000256" key="8">
    <source>
        <dbReference type="ARBA" id="ARBA00023034"/>
    </source>
</evidence>
<sequence length="513" mass="57566">MCSLLNLPQHFDPTWTGLSHAAIALILASPGAATSVEKSRAPHPPTTIAHRDLFGPVYAGRAGPAMYLSALITGRPRFGSCLHHVQVLHSLVSPARTGLNSPKLDAGVSGNAGAACAPLSGVLSEFYAERSHEQLQLHIRESTATAAPTVGERPRNLQMNEALSTNNKSCFLRTAQVSICAVVLIALITYTSSYYYEKPWTQLPQFGFIKRIHRKFVKPPPPPPRTSCRKKNVTFSKTTVGDLYQSGYLYDLENFSKICPDNGHSIQLLMLVLSAPTHFDHREAIRNTWGHHESPDVAVAFLLGNSQNQAIEDRLTAENTLYGDLIRGHFFDSYDNLTLKTVSMLEWSWKHCAKARFLLKADDDMFINVPKLVEFVKARGDVRRSILGRLADDWPALRDRSSKWYVSWEEYGLERYPAFTTGPAYLLTTDVVQDLYCEALGMPFFKLEDVFVTGMVAERLNVSRIGVKEFLNVRVEPIALDHCRLNRLITIHDLGQTEQLELWKMLHETSERC</sequence>
<comment type="caution">
    <text evidence="11">The sequence shown here is derived from an EMBL/GenBank/DDBJ whole genome shotgun (WGS) entry which is preliminary data.</text>
</comment>
<evidence type="ECO:0000256" key="6">
    <source>
        <dbReference type="ARBA" id="ARBA00022968"/>
    </source>
</evidence>